<gene>
    <name evidence="1" type="ORF">TM448B00218_0039</name>
</gene>
<evidence type="ECO:0000313" key="1">
    <source>
        <dbReference type="EMBL" id="QJH94396.1"/>
    </source>
</evidence>
<dbReference type="EMBL" id="MT144600">
    <property type="protein sequence ID" value="QJH94396.1"/>
    <property type="molecule type" value="Genomic_DNA"/>
</dbReference>
<sequence length="94" mass="9725">MTLTEKVRGEIGGKAFRVFEVTGLSSGAVVFSVGALNVNFVTWSEYTPTKCTLSIGSVVLPGMKVAESSVGGTDITLSGVFASADSGILTIWGY</sequence>
<name>A0A6M3X9I9_9ZZZZ</name>
<protein>
    <submittedName>
        <fullName evidence="1">Uncharacterized protein</fullName>
    </submittedName>
</protein>
<reference evidence="1" key="1">
    <citation type="submission" date="2020-03" db="EMBL/GenBank/DDBJ databases">
        <title>The deep terrestrial virosphere.</title>
        <authorList>
            <person name="Holmfeldt K."/>
            <person name="Nilsson E."/>
            <person name="Simone D."/>
            <person name="Lopez-Fernandez M."/>
            <person name="Wu X."/>
            <person name="de Brujin I."/>
            <person name="Lundin D."/>
            <person name="Andersson A."/>
            <person name="Bertilsson S."/>
            <person name="Dopson M."/>
        </authorList>
    </citation>
    <scope>NUCLEOTIDE SEQUENCE</scope>
    <source>
        <strain evidence="1">TM448B00218</strain>
    </source>
</reference>
<accession>A0A6M3X9I9</accession>
<dbReference type="AlphaFoldDB" id="A0A6M3X9I9"/>
<proteinExistence type="predicted"/>
<organism evidence="1">
    <name type="scientific">viral metagenome</name>
    <dbReference type="NCBI Taxonomy" id="1070528"/>
    <lineage>
        <taxon>unclassified sequences</taxon>
        <taxon>metagenomes</taxon>
        <taxon>organismal metagenomes</taxon>
    </lineage>
</organism>